<gene>
    <name evidence="2" type="ORF">OG913_17725</name>
</gene>
<dbReference type="NCBIfam" id="TIGR03544">
    <property type="entry name" value="DivI1A_domain"/>
    <property type="match status" value="4"/>
</dbReference>
<evidence type="ECO:0000313" key="2">
    <source>
        <dbReference type="EMBL" id="WUP78750.1"/>
    </source>
</evidence>
<feature type="region of interest" description="Disordered" evidence="1">
    <location>
        <begin position="162"/>
        <end position="250"/>
    </location>
</feature>
<evidence type="ECO:0000313" key="3">
    <source>
        <dbReference type="Proteomes" id="UP001432011"/>
    </source>
</evidence>
<dbReference type="Gene3D" id="6.10.250.660">
    <property type="match status" value="2"/>
</dbReference>
<dbReference type="Proteomes" id="UP001432011">
    <property type="component" value="Chromosome"/>
</dbReference>
<evidence type="ECO:0000256" key="1">
    <source>
        <dbReference type="SAM" id="MobiDB-lite"/>
    </source>
</evidence>
<accession>A0ABZ1T0B4</accession>
<dbReference type="InterPro" id="IPR019933">
    <property type="entry name" value="DivIVA_domain"/>
</dbReference>
<feature type="region of interest" description="Disordered" evidence="1">
    <location>
        <begin position="91"/>
        <end position="141"/>
    </location>
</feature>
<reference evidence="2" key="1">
    <citation type="submission" date="2022-10" db="EMBL/GenBank/DDBJ databases">
        <title>The complete genomes of actinobacterial strains from the NBC collection.</title>
        <authorList>
            <person name="Joergensen T.S."/>
            <person name="Alvarez Arevalo M."/>
            <person name="Sterndorff E.B."/>
            <person name="Faurdal D."/>
            <person name="Vuksanovic O."/>
            <person name="Mourched A.-S."/>
            <person name="Charusanti P."/>
            <person name="Shaw S."/>
            <person name="Blin K."/>
            <person name="Weber T."/>
        </authorList>
    </citation>
    <scope>NUCLEOTIDE SEQUENCE</scope>
    <source>
        <strain evidence="2">NBC_00254</strain>
    </source>
</reference>
<sequence length="336" mass="34726">MDGLEQRAGRCGVNRFPRVMAVRLGYDPAQVDEFVRRIERTLGLGPLDGPPVTADEIRNARFAVKRGGYNETAVDFALDAFIVAVEARGDRDTATPAPKPPTTPAVPPPTAPVSKPPLTAPAVPAPPVASGATGSGSAALGASDEEFAPAVRWPAGQAVAGTSRSAASAPASADVSRPTGASGPVGQAAAGTSRSAAVSRPTAAPASAAPLRRTPAEDRARPQTPSAKAAVGAGREERTGTLPPEPGSPSWLETQAARVERVAFRPGRLGMGYREEEVDDFLDRIVATLRGTAAEPLTAEQVRKATFATVVFRPGYAVGEVDGFLADMANVLERRP</sequence>
<keyword evidence="3" id="KW-1185">Reference proteome</keyword>
<feature type="compositionally biased region" description="Pro residues" evidence="1">
    <location>
        <begin position="97"/>
        <end position="127"/>
    </location>
</feature>
<name>A0ABZ1T0B4_9ACTN</name>
<feature type="compositionally biased region" description="Low complexity" evidence="1">
    <location>
        <begin position="128"/>
        <end position="141"/>
    </location>
</feature>
<feature type="compositionally biased region" description="Low complexity" evidence="1">
    <location>
        <begin position="163"/>
        <end position="178"/>
    </location>
</feature>
<organism evidence="2 3">
    <name type="scientific">Microbispora hainanensis</name>
    <dbReference type="NCBI Taxonomy" id="568844"/>
    <lineage>
        <taxon>Bacteria</taxon>
        <taxon>Bacillati</taxon>
        <taxon>Actinomycetota</taxon>
        <taxon>Actinomycetes</taxon>
        <taxon>Streptosporangiales</taxon>
        <taxon>Streptosporangiaceae</taxon>
        <taxon>Microbispora</taxon>
    </lineage>
</organism>
<feature type="compositionally biased region" description="Low complexity" evidence="1">
    <location>
        <begin position="192"/>
        <end position="213"/>
    </location>
</feature>
<dbReference type="EMBL" id="CP108085">
    <property type="protein sequence ID" value="WUP78750.1"/>
    <property type="molecule type" value="Genomic_DNA"/>
</dbReference>
<proteinExistence type="predicted"/>
<protein>
    <submittedName>
        <fullName evidence="2">DivIVA domain-containing protein</fullName>
    </submittedName>
</protein>